<organism evidence="5 6">
    <name type="scientific">Solirubrobacter ginsenosidimutans</name>
    <dbReference type="NCBI Taxonomy" id="490573"/>
    <lineage>
        <taxon>Bacteria</taxon>
        <taxon>Bacillati</taxon>
        <taxon>Actinomycetota</taxon>
        <taxon>Thermoleophilia</taxon>
        <taxon>Solirubrobacterales</taxon>
        <taxon>Solirubrobacteraceae</taxon>
        <taxon>Solirubrobacter</taxon>
    </lineage>
</organism>
<name>A0A9X3S694_9ACTN</name>
<dbReference type="InterPro" id="IPR006015">
    <property type="entry name" value="Universal_stress_UspA"/>
</dbReference>
<keyword evidence="3" id="KW-0067">ATP-binding</keyword>
<evidence type="ECO:0000256" key="1">
    <source>
        <dbReference type="ARBA" id="ARBA00008791"/>
    </source>
</evidence>
<dbReference type="EMBL" id="JAPDOD010000018">
    <property type="protein sequence ID" value="MDA0162478.1"/>
    <property type="molecule type" value="Genomic_DNA"/>
</dbReference>
<evidence type="ECO:0000259" key="4">
    <source>
        <dbReference type="Pfam" id="PF00582"/>
    </source>
</evidence>
<dbReference type="PANTHER" id="PTHR46268:SF27">
    <property type="entry name" value="UNIVERSAL STRESS PROTEIN RV2623"/>
    <property type="match status" value="1"/>
</dbReference>
<dbReference type="Proteomes" id="UP001149140">
    <property type="component" value="Unassembled WGS sequence"/>
</dbReference>
<dbReference type="InterPro" id="IPR014729">
    <property type="entry name" value="Rossmann-like_a/b/a_fold"/>
</dbReference>
<feature type="domain" description="UspA" evidence="4">
    <location>
        <begin position="147"/>
        <end position="275"/>
    </location>
</feature>
<dbReference type="GO" id="GO:0005524">
    <property type="term" value="F:ATP binding"/>
    <property type="evidence" value="ECO:0007669"/>
    <property type="project" value="UniProtKB-KW"/>
</dbReference>
<dbReference type="RefSeq" id="WP_270041717.1">
    <property type="nucleotide sequence ID" value="NZ_JAPDOD010000018.1"/>
</dbReference>
<dbReference type="AlphaFoldDB" id="A0A9X3S694"/>
<gene>
    <name evidence="5" type="ORF">OM076_19550</name>
</gene>
<dbReference type="SUPFAM" id="SSF52402">
    <property type="entry name" value="Adenine nucleotide alpha hydrolases-like"/>
    <property type="match status" value="2"/>
</dbReference>
<sequence length="276" mass="28447">MTFVVGFAPDGRGRAVLELAGMLARSAGEDLLVAAVVPSPWSPGPARVDAEYQAELGETAEAALSEARLRLPSDARFVVHHARSTPAGLIEVAEEADARLIVLGSASHGALGHVSLGSVSDRLVHSSPVPLALAPRGFRCRGGCPVRRVTAAFGGGDDSLVVAAGKVAADVGAALRVTSLAVRPRAPIEAGVGREGEDAIVTQWERDVAAALGDGYDLVIGRGESWEEALEDVDWADGDVLVVGSSSLGPVARVFLGSRSAKIVRHSPVPVVVVPR</sequence>
<comment type="caution">
    <text evidence="5">The sequence shown here is derived from an EMBL/GenBank/DDBJ whole genome shotgun (WGS) entry which is preliminary data.</text>
</comment>
<evidence type="ECO:0000313" key="5">
    <source>
        <dbReference type="EMBL" id="MDA0162478.1"/>
    </source>
</evidence>
<dbReference type="InterPro" id="IPR006016">
    <property type="entry name" value="UspA"/>
</dbReference>
<dbReference type="Gene3D" id="3.40.50.620">
    <property type="entry name" value="HUPs"/>
    <property type="match status" value="2"/>
</dbReference>
<protein>
    <submittedName>
        <fullName evidence="5">Universal stress protein</fullName>
    </submittedName>
</protein>
<dbReference type="CDD" id="cd00293">
    <property type="entry name" value="USP-like"/>
    <property type="match status" value="1"/>
</dbReference>
<accession>A0A9X3S694</accession>
<dbReference type="Pfam" id="PF00582">
    <property type="entry name" value="Usp"/>
    <property type="match status" value="2"/>
</dbReference>
<evidence type="ECO:0000313" key="6">
    <source>
        <dbReference type="Proteomes" id="UP001149140"/>
    </source>
</evidence>
<reference evidence="5" key="1">
    <citation type="submission" date="2022-10" db="EMBL/GenBank/DDBJ databases">
        <title>The WGS of Solirubrobacter ginsenosidimutans DSM 21036.</title>
        <authorList>
            <person name="Jiang Z."/>
        </authorList>
    </citation>
    <scope>NUCLEOTIDE SEQUENCE</scope>
    <source>
        <strain evidence="5">DSM 21036</strain>
    </source>
</reference>
<comment type="similarity">
    <text evidence="1">Belongs to the universal stress protein A family.</text>
</comment>
<keyword evidence="2" id="KW-0547">Nucleotide-binding</keyword>
<evidence type="ECO:0000256" key="3">
    <source>
        <dbReference type="ARBA" id="ARBA00022840"/>
    </source>
</evidence>
<keyword evidence="6" id="KW-1185">Reference proteome</keyword>
<dbReference type="PANTHER" id="PTHR46268">
    <property type="entry name" value="STRESS RESPONSE PROTEIN NHAX"/>
    <property type="match status" value="1"/>
</dbReference>
<evidence type="ECO:0000256" key="2">
    <source>
        <dbReference type="ARBA" id="ARBA00022741"/>
    </source>
</evidence>
<feature type="domain" description="UspA" evidence="4">
    <location>
        <begin position="4"/>
        <end position="133"/>
    </location>
</feature>
<dbReference type="PRINTS" id="PR01438">
    <property type="entry name" value="UNVRSLSTRESS"/>
</dbReference>
<proteinExistence type="inferred from homology"/>